<dbReference type="Gene3D" id="3.30.200.20">
    <property type="entry name" value="Phosphorylase Kinase, domain 1"/>
    <property type="match status" value="1"/>
</dbReference>
<dbReference type="EMBL" id="OZ020103">
    <property type="protein sequence ID" value="CAK9277157.1"/>
    <property type="molecule type" value="Genomic_DNA"/>
</dbReference>
<evidence type="ECO:0000256" key="2">
    <source>
        <dbReference type="ARBA" id="ARBA00012513"/>
    </source>
</evidence>
<dbReference type="EC" id="2.7.11.1" evidence="2"/>
<name>A0ABP0XET1_9BRYO</name>
<dbReference type="Pfam" id="PF00069">
    <property type="entry name" value="Pkinase"/>
    <property type="match status" value="1"/>
</dbReference>
<dbReference type="PROSITE" id="PS50011">
    <property type="entry name" value="PROTEIN_KINASE_DOM"/>
    <property type="match status" value="1"/>
</dbReference>
<keyword evidence="16" id="KW-1185">Reference proteome</keyword>
<dbReference type="InterPro" id="IPR004041">
    <property type="entry name" value="NAF_dom"/>
</dbReference>
<comment type="catalytic activity">
    <reaction evidence="8">
        <text>L-threonyl-[protein] + ATP = O-phospho-L-threonyl-[protein] + ADP + H(+)</text>
        <dbReference type="Rhea" id="RHEA:46608"/>
        <dbReference type="Rhea" id="RHEA-COMP:11060"/>
        <dbReference type="Rhea" id="RHEA-COMP:11605"/>
        <dbReference type="ChEBI" id="CHEBI:15378"/>
        <dbReference type="ChEBI" id="CHEBI:30013"/>
        <dbReference type="ChEBI" id="CHEBI:30616"/>
        <dbReference type="ChEBI" id="CHEBI:61977"/>
        <dbReference type="ChEBI" id="CHEBI:456216"/>
        <dbReference type="EC" id="2.7.11.1"/>
    </reaction>
</comment>
<evidence type="ECO:0000259" key="13">
    <source>
        <dbReference type="PROSITE" id="PS50011"/>
    </source>
</evidence>
<feature type="compositionally biased region" description="Pro residues" evidence="12">
    <location>
        <begin position="9"/>
        <end position="31"/>
    </location>
</feature>
<dbReference type="InterPro" id="IPR008271">
    <property type="entry name" value="Ser/Thr_kinase_AS"/>
</dbReference>
<dbReference type="Proteomes" id="UP001497444">
    <property type="component" value="Chromosome 8"/>
</dbReference>
<dbReference type="CDD" id="cd12195">
    <property type="entry name" value="CIPK_C"/>
    <property type="match status" value="1"/>
</dbReference>
<evidence type="ECO:0000313" key="15">
    <source>
        <dbReference type="EMBL" id="CAK9277157.1"/>
    </source>
</evidence>
<evidence type="ECO:0000256" key="3">
    <source>
        <dbReference type="ARBA" id="ARBA00022527"/>
    </source>
</evidence>
<evidence type="ECO:0000256" key="7">
    <source>
        <dbReference type="ARBA" id="ARBA00022840"/>
    </source>
</evidence>
<dbReference type="InterPro" id="IPR018451">
    <property type="entry name" value="NAF/FISL_domain"/>
</dbReference>
<evidence type="ECO:0000256" key="10">
    <source>
        <dbReference type="PROSITE-ProRule" id="PRU10141"/>
    </source>
</evidence>
<feature type="binding site" evidence="10">
    <location>
        <position position="66"/>
    </location>
    <ligand>
        <name>ATP</name>
        <dbReference type="ChEBI" id="CHEBI:30616"/>
    </ligand>
</feature>
<evidence type="ECO:0000256" key="9">
    <source>
        <dbReference type="ARBA" id="ARBA00048679"/>
    </source>
</evidence>
<accession>A0ABP0XET1</accession>
<evidence type="ECO:0000256" key="4">
    <source>
        <dbReference type="ARBA" id="ARBA00022679"/>
    </source>
</evidence>
<proteinExistence type="inferred from homology"/>
<feature type="domain" description="Protein kinase" evidence="13">
    <location>
        <begin position="37"/>
        <end position="292"/>
    </location>
</feature>
<dbReference type="Gene3D" id="1.10.510.10">
    <property type="entry name" value="Transferase(Phosphotransferase) domain 1"/>
    <property type="match status" value="1"/>
</dbReference>
<dbReference type="InterPro" id="IPR000719">
    <property type="entry name" value="Prot_kinase_dom"/>
</dbReference>
<reference evidence="15" key="1">
    <citation type="submission" date="2024-02" db="EMBL/GenBank/DDBJ databases">
        <authorList>
            <consortium name="ELIXIR-Norway"/>
            <consortium name="Elixir Norway"/>
        </authorList>
    </citation>
    <scope>NUCLEOTIDE SEQUENCE</scope>
</reference>
<dbReference type="CDD" id="cd14663">
    <property type="entry name" value="STKc_SnRK3"/>
    <property type="match status" value="1"/>
</dbReference>
<dbReference type="InterPro" id="IPR017441">
    <property type="entry name" value="Protein_kinase_ATP_BS"/>
</dbReference>
<keyword evidence="6" id="KW-0418">Kinase</keyword>
<dbReference type="PANTHER" id="PTHR43895:SF123">
    <property type="entry name" value="NON-SPECIFIC SERINE_THREONINE PROTEIN KINASE"/>
    <property type="match status" value="1"/>
</dbReference>
<dbReference type="PROSITE" id="PS00108">
    <property type="entry name" value="PROTEIN_KINASE_ST"/>
    <property type="match status" value="1"/>
</dbReference>
<dbReference type="SMART" id="SM00220">
    <property type="entry name" value="S_TKc"/>
    <property type="match status" value="1"/>
</dbReference>
<comment type="catalytic activity">
    <reaction evidence="9">
        <text>L-seryl-[protein] + ATP = O-phospho-L-seryl-[protein] + ADP + H(+)</text>
        <dbReference type="Rhea" id="RHEA:17989"/>
        <dbReference type="Rhea" id="RHEA-COMP:9863"/>
        <dbReference type="Rhea" id="RHEA-COMP:11604"/>
        <dbReference type="ChEBI" id="CHEBI:15378"/>
        <dbReference type="ChEBI" id="CHEBI:29999"/>
        <dbReference type="ChEBI" id="CHEBI:30616"/>
        <dbReference type="ChEBI" id="CHEBI:83421"/>
        <dbReference type="ChEBI" id="CHEBI:456216"/>
        <dbReference type="EC" id="2.7.11.1"/>
    </reaction>
</comment>
<feature type="region of interest" description="Disordered" evidence="12">
    <location>
        <begin position="1"/>
        <end position="31"/>
    </location>
</feature>
<keyword evidence="7 10" id="KW-0067">ATP-binding</keyword>
<evidence type="ECO:0000256" key="6">
    <source>
        <dbReference type="ARBA" id="ARBA00022777"/>
    </source>
</evidence>
<evidence type="ECO:0000313" key="16">
    <source>
        <dbReference type="Proteomes" id="UP001497444"/>
    </source>
</evidence>
<comment type="similarity">
    <text evidence="1">Belongs to the protein kinase superfamily. CAMK Ser/Thr protein kinase family. SNF1 subfamily.</text>
</comment>
<keyword evidence="4" id="KW-0808">Transferase</keyword>
<evidence type="ECO:0000256" key="1">
    <source>
        <dbReference type="ARBA" id="ARBA00006234"/>
    </source>
</evidence>
<keyword evidence="5 10" id="KW-0547">Nucleotide-binding</keyword>
<evidence type="ECO:0000256" key="8">
    <source>
        <dbReference type="ARBA" id="ARBA00047899"/>
    </source>
</evidence>
<evidence type="ECO:0000256" key="12">
    <source>
        <dbReference type="SAM" id="MobiDB-lite"/>
    </source>
</evidence>
<dbReference type="PROSITE" id="PS00107">
    <property type="entry name" value="PROTEIN_KINASE_ATP"/>
    <property type="match status" value="1"/>
</dbReference>
<dbReference type="InterPro" id="IPR011009">
    <property type="entry name" value="Kinase-like_dom_sf"/>
</dbReference>
<feature type="domain" description="NAF" evidence="14">
    <location>
        <begin position="330"/>
        <end position="354"/>
    </location>
</feature>
<sequence>MDKITTLFSPPPSPTHPPIHPSPPSFPPPPRTRVGKYELGNTLGEGTFAKVKIAKNKETGESVAIKVIDKEKILKHKMVDQIKREISTMKRVKHPNIVQLLEVMASKTKIYIVMEYAKGGELFGRIVHQGRLKEDQARKYFQQLIDAVDYCHSRGVYHRDLKPENLLLDSAGNLKISDFGLSALPQQLREDGLLHTTCGTPNYVAPEVIVDKGYHGATADLWSCGVILFVLMAGYLPFDEPNLLNLYRKIYRAEFTCPPWFSAGAKRLLFKVLDPNAKTRFTAAQIYKNEWFRKGYKPAQYKEKEFVTLEDIQAVFNGSSEFLVMENKEMKPATMNAFELISLSSGLNLSGLFEEPQDSQKGEVRFTSKKSAKEIVSTIEEAARPLGFNVHVQNHNIKLRGGKQGRKGQLSVSTQVFRVAPSLFMVEMSKDNGDTIEYHNFYKNLSKGLKDIVWKAEDRHILQHLHSHP</sequence>
<evidence type="ECO:0000256" key="5">
    <source>
        <dbReference type="ARBA" id="ARBA00022741"/>
    </source>
</evidence>
<keyword evidence="3 11" id="KW-0723">Serine/threonine-protein kinase</keyword>
<dbReference type="Gene3D" id="3.30.310.80">
    <property type="entry name" value="Kinase associated domain 1, KA1"/>
    <property type="match status" value="1"/>
</dbReference>
<protein>
    <recommendedName>
        <fullName evidence="2">non-specific serine/threonine protein kinase</fullName>
        <ecNumber evidence="2">2.7.11.1</ecNumber>
    </recommendedName>
</protein>
<dbReference type="PROSITE" id="PS50816">
    <property type="entry name" value="NAF"/>
    <property type="match status" value="1"/>
</dbReference>
<organism evidence="15 16">
    <name type="scientific">Sphagnum jensenii</name>
    <dbReference type="NCBI Taxonomy" id="128206"/>
    <lineage>
        <taxon>Eukaryota</taxon>
        <taxon>Viridiplantae</taxon>
        <taxon>Streptophyta</taxon>
        <taxon>Embryophyta</taxon>
        <taxon>Bryophyta</taxon>
        <taxon>Sphagnophytina</taxon>
        <taxon>Sphagnopsida</taxon>
        <taxon>Sphagnales</taxon>
        <taxon>Sphagnaceae</taxon>
        <taxon>Sphagnum</taxon>
    </lineage>
</organism>
<dbReference type="Pfam" id="PF03822">
    <property type="entry name" value="NAF"/>
    <property type="match status" value="1"/>
</dbReference>
<evidence type="ECO:0000256" key="11">
    <source>
        <dbReference type="RuleBase" id="RU000304"/>
    </source>
</evidence>
<evidence type="ECO:0000259" key="14">
    <source>
        <dbReference type="PROSITE" id="PS50816"/>
    </source>
</evidence>
<dbReference type="PANTHER" id="PTHR43895">
    <property type="entry name" value="CALCIUM/CALMODULIN-DEPENDENT PROTEIN KINASE KINASE-RELATED"/>
    <property type="match status" value="1"/>
</dbReference>
<gene>
    <name evidence="15" type="ORF">CSSPJE1EN1_LOCUS22635</name>
</gene>
<dbReference type="SUPFAM" id="SSF56112">
    <property type="entry name" value="Protein kinase-like (PK-like)"/>
    <property type="match status" value="1"/>
</dbReference>